<dbReference type="Pfam" id="PF13205">
    <property type="entry name" value="Big_5"/>
    <property type="match status" value="1"/>
</dbReference>
<reference evidence="5" key="1">
    <citation type="journal article" date="2019" name="Int. J. Syst. Evol. Microbiol.">
        <title>The Global Catalogue of Microorganisms (GCM) 10K type strain sequencing project: providing services to taxonomists for standard genome sequencing and annotation.</title>
        <authorList>
            <consortium name="The Broad Institute Genomics Platform"/>
            <consortium name="The Broad Institute Genome Sequencing Center for Infectious Disease"/>
            <person name="Wu L."/>
            <person name="Ma J."/>
        </authorList>
    </citation>
    <scope>NUCLEOTIDE SEQUENCE [LARGE SCALE GENOMIC DNA]</scope>
    <source>
        <strain evidence="5">CECT 7297</strain>
    </source>
</reference>
<protein>
    <submittedName>
        <fullName evidence="4">Ig-like domain-containing protein</fullName>
    </submittedName>
</protein>
<evidence type="ECO:0000313" key="4">
    <source>
        <dbReference type="EMBL" id="MFC4259161.1"/>
    </source>
</evidence>
<evidence type="ECO:0000256" key="1">
    <source>
        <dbReference type="ARBA" id="ARBA00022729"/>
    </source>
</evidence>
<feature type="region of interest" description="Disordered" evidence="2">
    <location>
        <begin position="2471"/>
        <end position="2491"/>
    </location>
</feature>
<evidence type="ECO:0000313" key="5">
    <source>
        <dbReference type="Proteomes" id="UP001595798"/>
    </source>
</evidence>
<dbReference type="PANTHER" id="PTHR34677:SF3">
    <property type="entry name" value="BACTERIAL IG-LIKE DOMAIN-CONTAINING PROTEIN"/>
    <property type="match status" value="1"/>
</dbReference>
<dbReference type="Pfam" id="PF17963">
    <property type="entry name" value="Big_9"/>
    <property type="match status" value="5"/>
</dbReference>
<organism evidence="4 5">
    <name type="scientific">Marinobacter lacisalsi</name>
    <dbReference type="NCBI Taxonomy" id="475979"/>
    <lineage>
        <taxon>Bacteria</taxon>
        <taxon>Pseudomonadati</taxon>
        <taxon>Pseudomonadota</taxon>
        <taxon>Gammaproteobacteria</taxon>
        <taxon>Pseudomonadales</taxon>
        <taxon>Marinobacteraceae</taxon>
        <taxon>Marinobacter</taxon>
    </lineage>
</organism>
<dbReference type="Gene3D" id="2.60.40.3440">
    <property type="match status" value="4"/>
</dbReference>
<keyword evidence="1" id="KW-0732">Signal</keyword>
<sequence>MTDPDGNADWNGGTLQAQITANAESGDRLSISDSDGAGPSITVSGTNILSNGIDIGDLSASGGVVTGGTNLTIAFDADATNVNVQEVLQSIRYNSTSDNPGTSDRTITFTATDNGDNSSNDSRTVSVIAVNDEPTLTATGSNPTFTEGGAAASLFSGTSVSTIEAGQTINGLTFNVSNVSDGSNERMNVDGSTIVLTNGTSGTTATNSLSYSVSVAGNTATVSLAGGTLSEAAAQTLVNNISYQNNSNAPDTSDRVVTLTSVQDSGGNANGDDTAALAVVSTVTVAGINDEPTLTSTGSNPTFTEGGAAASLFSGSSVSAVEAGQTLNALTLTVTNVNDDTDEILNADGTAIVLTNGTSGTTASNSLSYSVSVSGTTATVSLSGGTLSSAATQTLIDSLSYQNNSNTPDTSNRAITITSLQDSGGGDDTASLAVVSTVSITGVNNEPTLTASGSNPTFTEDDAAATLFSGTSIDTIEPGQTVSGLTFNVSGVTNGSNERINLDGSTIVLTNGTNGTTAGNGLSYAVSVVGNTATVSLSGGALSIAAAQTLVDNISYQNNSDTPDTANRTVTLTSLQDSGGDSNGGDDIVSVAIQSTLAVEAVNDEPTLTAAGSNPTYTEGGAAASLFSGSSVSTVEAGQTLNALTLTVTNVNDDTDEILNADGTAIVLTNGNSGTTASNSLSYIVSVTGTTATVSLSGGTLSSAATQTLIDSLSYQNNSNTPDTSNRAITITSLQDSGGGDDTASLAVSSTVTVAAVNNQPTLTATGTDPGFSEGATPVGLYSGANLSTVESSQTIAGFTLTVSGLAHGAEEALIADGSSVELTDGNAGTTVNNSVNYAVSITGPTATVSFTGASLSRSQAQSLIDSIAYSNTSAALSVSTRTVTLTSVTDSGGDVNGGEDTAALAIESTISLADDVDPVVSDANISVSGSSGNGGAYILGDVVTVTWDDTASGDNNSDVINGVTVDFSSLGGGASVAATNSSDTWSATYTIDGNSVSGSNLNVSVSATDNAGNTVTVADSSNAEVDNAAPIGHSVSFDDGTLNSTEAATASFTFASAEVGTDYSYTISSSGGGTAVTGSGPIANDGEQVSGIDLSGLSDGTLSLSAVLTDSAGNVAAAVTDTASLDTTAAQPTLTTTAGDPATAPFEVTVSFPEPVTGFTVGDITVSNATLGDFSGSGATYSVTITPTADGVVTVDVSAAVAKDTAGNDNTAAAQLSLQYDGSVPVPTISSGDAGSAVNGPVDVTLDFGEVVSGFVVGDITVTNASLGGFTDLGNGQFGVTVTGSGDGEVTLSVPAGVADDVAGNTNKASDPFTFTYDSSGPMLQSSTPGNGDTDVPYDSGLVLVFDEPVVADSGQLTLRDLTDGQDHSALSITDARVTVADKQITVALDKSLVPTHEYAVQVDADSLLDEAGNGWAGIQDDTTLRFTAGNLAPEAGNDNASLSQNTHLALDVLANDLDEEGRLTPASVRVITATAHGRAEVETATGAVTYRPEAGYTGDDSFTYVVEDEFGGESNAATVSLTVEPAGLPPETRGDTATVSPGGTVTLAILDNDSAGAAGVALNPESVELVLRPYNGTAEWANGELTYTADEDFEGVERLAYTVADADGVRSAATPLFINVSNVGIAPVARDDSVATPTATALSVEVLANDEASGSALASATVELGRLPGHGVAEVNPETGEILYTPDADFRGEDVFHYTVRDEQGLVSDTASVAVSVGLTGAPLARNDQVQVLGDAQLTINVLGNDRGLDRALDPTTLTLVSGTTQGTVILEAVAGLFRYTPDDTFNGSDTFTYTIRDEDGQLSAPATVTITDQPGNNRPLANPRYLAVAEDSDASISPLSNDQDLNGSLDPASLQVTQQPLNGTLTSGGDGTVSYTPEEDFYGEDRFTYTVADDTGRESELAVVRLVVAPVADKPLINGTPQNTVPAGTAYRFTPTATDIDGNPLTFSVTNLPAWASFDASNGRLQGTPDLEQVGASEPIVITASNGDEASSLPAFRIQVTDNAGGPDEGGDDPVTSPVEPGEDEASDRQLVDPSDPVLDAPASGWPSYTDEQPSRARYDIDYVDANGVPRNVSVILDDPSAPLPTTNSDGNGGQTLTFSQDDGSEQVVRIDPTGGAEVSSFRQGGDAEPGSRLVSQARNLVVTSLPQGSMRSEAVFGDEGPGQTRVTIIQSPTGEVTVTSVYTGADGSDHTTAVAFDPIPATLMLAADGAVTVTSGAVGINDVAAQEYRITPRGEASILSRRNGPSDGVLSSAIAVRSPGSTGVVEVDGYTMVDLPAGATSQVAEITAGGRVQYRDSGTPVDLAPGSAIALDSDGVRVVSRDADPDRNGLRRAAEVVSGAGASQNLARIEITDVESGNENLRVEEAGDGDGFDVSQTLPDGGGVLSSRIRLDGSSLHRLAGRSGQSDNEMTVRLPVNLSIRFADRVVAVAGSGDADMLAELLANGEVRHEVAINGESTRASSRIPGTRTVMEEGPDGSPQVTTRSSVDGRTMTVVADSQGRARHHLVNRAGTQSSAQFNAPGASTTIDEDGTLRARSRLGDGDRCAWVETFGNGETGTGFGYYDSDAVRCIGIDAPTSLESLFEPGAKATVEDDESGASITVETPLTRPLRF</sequence>
<proteinExistence type="predicted"/>
<dbReference type="SMART" id="SM00736">
    <property type="entry name" value="CADG"/>
    <property type="match status" value="1"/>
</dbReference>
<dbReference type="InterPro" id="IPR015919">
    <property type="entry name" value="Cadherin-like_sf"/>
</dbReference>
<dbReference type="SUPFAM" id="SSF49313">
    <property type="entry name" value="Cadherin-like"/>
    <property type="match status" value="1"/>
</dbReference>
<dbReference type="InterPro" id="IPR006644">
    <property type="entry name" value="Cadg"/>
</dbReference>
<dbReference type="EMBL" id="JBHSDI010000012">
    <property type="protein sequence ID" value="MFC4259161.1"/>
    <property type="molecule type" value="Genomic_DNA"/>
</dbReference>
<accession>A0ABV8QFS8</accession>
<dbReference type="NCBIfam" id="NF012211">
    <property type="entry name" value="tand_rpt_95"/>
    <property type="match status" value="5"/>
</dbReference>
<dbReference type="InterPro" id="IPR013783">
    <property type="entry name" value="Ig-like_fold"/>
</dbReference>
<dbReference type="InterPro" id="IPR044048">
    <property type="entry name" value="Big_12"/>
</dbReference>
<dbReference type="Pfam" id="PF19078">
    <property type="entry name" value="Big_12"/>
    <property type="match status" value="2"/>
</dbReference>
<dbReference type="RefSeq" id="WP_379886883.1">
    <property type="nucleotide sequence ID" value="NZ_JBHSDI010000012.1"/>
</dbReference>
<dbReference type="InterPro" id="IPR032812">
    <property type="entry name" value="SbsA_Ig"/>
</dbReference>
<evidence type="ECO:0000256" key="2">
    <source>
        <dbReference type="SAM" id="MobiDB-lite"/>
    </source>
</evidence>
<name>A0ABV8QFS8_9GAMM</name>
<dbReference type="PANTHER" id="PTHR34677">
    <property type="match status" value="1"/>
</dbReference>
<feature type="region of interest" description="Disordered" evidence="2">
    <location>
        <begin position="2003"/>
        <end position="2056"/>
    </location>
</feature>
<feature type="domain" description="Dystroglycan-type cadherin-like" evidence="3">
    <location>
        <begin position="1918"/>
        <end position="2010"/>
    </location>
</feature>
<keyword evidence="5" id="KW-1185">Reference proteome</keyword>
<dbReference type="Proteomes" id="UP001595798">
    <property type="component" value="Unassembled WGS sequence"/>
</dbReference>
<dbReference type="Gene3D" id="2.60.40.2810">
    <property type="match status" value="1"/>
</dbReference>
<dbReference type="Gene3D" id="2.60.40.10">
    <property type="entry name" value="Immunoglobulins"/>
    <property type="match status" value="1"/>
</dbReference>
<comment type="caution">
    <text evidence="4">The sequence shown here is derived from an EMBL/GenBank/DDBJ whole genome shotgun (WGS) entry which is preliminary data.</text>
</comment>
<evidence type="ECO:0000259" key="3">
    <source>
        <dbReference type="SMART" id="SM00736"/>
    </source>
</evidence>
<gene>
    <name evidence="4" type="ORF">ACFOZ5_08985</name>
</gene>